<dbReference type="AlphaFoldDB" id="A0A0F9AQE8"/>
<feature type="compositionally biased region" description="Basic and acidic residues" evidence="1">
    <location>
        <begin position="114"/>
        <end position="123"/>
    </location>
</feature>
<evidence type="ECO:0000313" key="2">
    <source>
        <dbReference type="EMBL" id="KKK80694.1"/>
    </source>
</evidence>
<feature type="region of interest" description="Disordered" evidence="1">
    <location>
        <begin position="104"/>
        <end position="123"/>
    </location>
</feature>
<gene>
    <name evidence="2" type="ORF">LCGC14_2820950</name>
</gene>
<protein>
    <recommendedName>
        <fullName evidence="3">Phage replisome organiser N-terminal domain-containing protein</fullName>
    </recommendedName>
</protein>
<sequence>MSWVKLDDKLPGHRKILAASPEAAWLHIEGLCYCAQQETDGAIPDTALAMLTRFSKPKATKLAARLVEVGLWERNGAGYAIHDYLDYNPSRKELEARREIKRRAGQAGGLAKQRGKEAGLADG</sequence>
<evidence type="ECO:0000256" key="1">
    <source>
        <dbReference type="SAM" id="MobiDB-lite"/>
    </source>
</evidence>
<organism evidence="2">
    <name type="scientific">marine sediment metagenome</name>
    <dbReference type="NCBI Taxonomy" id="412755"/>
    <lineage>
        <taxon>unclassified sequences</taxon>
        <taxon>metagenomes</taxon>
        <taxon>ecological metagenomes</taxon>
    </lineage>
</organism>
<accession>A0A0F9AQE8</accession>
<dbReference type="EMBL" id="LAZR01053460">
    <property type="protein sequence ID" value="KKK80694.1"/>
    <property type="molecule type" value="Genomic_DNA"/>
</dbReference>
<reference evidence="2" key="1">
    <citation type="journal article" date="2015" name="Nature">
        <title>Complex archaea that bridge the gap between prokaryotes and eukaryotes.</title>
        <authorList>
            <person name="Spang A."/>
            <person name="Saw J.H."/>
            <person name="Jorgensen S.L."/>
            <person name="Zaremba-Niedzwiedzka K."/>
            <person name="Martijn J."/>
            <person name="Lind A.E."/>
            <person name="van Eijk R."/>
            <person name="Schleper C."/>
            <person name="Guy L."/>
            <person name="Ettema T.J."/>
        </authorList>
    </citation>
    <scope>NUCLEOTIDE SEQUENCE</scope>
</reference>
<proteinExistence type="predicted"/>
<evidence type="ECO:0008006" key="3">
    <source>
        <dbReference type="Google" id="ProtNLM"/>
    </source>
</evidence>
<name>A0A0F9AQE8_9ZZZZ</name>
<comment type="caution">
    <text evidence="2">The sequence shown here is derived from an EMBL/GenBank/DDBJ whole genome shotgun (WGS) entry which is preliminary data.</text>
</comment>